<evidence type="ECO:0000313" key="2">
    <source>
        <dbReference type="Proteomes" id="UP000231252"/>
    </source>
</evidence>
<name>A0A2H0XCV6_UNCKA</name>
<dbReference type="AlphaFoldDB" id="A0A2H0XCV6"/>
<accession>A0A2H0XCV6</accession>
<organism evidence="1 2">
    <name type="scientific">candidate division WWE3 bacterium CG08_land_8_20_14_0_20_41_10</name>
    <dbReference type="NCBI Taxonomy" id="1975085"/>
    <lineage>
        <taxon>Bacteria</taxon>
        <taxon>Katanobacteria</taxon>
    </lineage>
</organism>
<dbReference type="EMBL" id="PEYU01000002">
    <property type="protein sequence ID" value="PIS22770.1"/>
    <property type="molecule type" value="Genomic_DNA"/>
</dbReference>
<protein>
    <recommendedName>
        <fullName evidence="3">CopG family transcriptional regulator</fullName>
    </recommendedName>
</protein>
<gene>
    <name evidence="1" type="ORF">COT50_00120</name>
</gene>
<comment type="caution">
    <text evidence="1">The sequence shown here is derived from an EMBL/GenBank/DDBJ whole genome shotgun (WGS) entry which is preliminary data.</text>
</comment>
<evidence type="ECO:0008006" key="3">
    <source>
        <dbReference type="Google" id="ProtNLM"/>
    </source>
</evidence>
<dbReference type="Proteomes" id="UP000231252">
    <property type="component" value="Unassembled WGS sequence"/>
</dbReference>
<reference evidence="2" key="1">
    <citation type="submission" date="2017-09" db="EMBL/GenBank/DDBJ databases">
        <title>Depth-based differentiation of microbial function through sediment-hosted aquifers and enrichment of novel symbionts in the deep terrestrial subsurface.</title>
        <authorList>
            <person name="Probst A.J."/>
            <person name="Ladd B."/>
            <person name="Jarett J.K."/>
            <person name="Geller-Mcgrath D.E."/>
            <person name="Sieber C.M.K."/>
            <person name="Emerson J.B."/>
            <person name="Anantharaman K."/>
            <person name="Thomas B.C."/>
            <person name="Malmstrom R."/>
            <person name="Stieglmeier M."/>
            <person name="Klingl A."/>
            <person name="Woyke T."/>
            <person name="Ryan C.M."/>
            <person name="Banfield J.F."/>
        </authorList>
    </citation>
    <scope>NUCLEOTIDE SEQUENCE [LARGE SCALE GENOMIC DNA]</scope>
</reference>
<sequence length="98" mass="11313">MSEDRLAYFSVTCYLVFMLDKRTNVLLNSTQYKVLTSLSKSEGVTLGELIRRAIDMNYVNKLRENRGARALNEIDNINKGKPKLSNETILSWIREGRK</sequence>
<proteinExistence type="predicted"/>
<evidence type="ECO:0000313" key="1">
    <source>
        <dbReference type="EMBL" id="PIS22770.1"/>
    </source>
</evidence>